<dbReference type="OrthoDB" id="5873721at2759"/>
<feature type="transmembrane region" description="Helical" evidence="5">
    <location>
        <begin position="135"/>
        <end position="163"/>
    </location>
</feature>
<sequence>MEEIEDMAFVEQLNYFVHQWLELGNIFENIPEIPNLRLVQILPPACIAIALTTGIESALRNKCYRIFTKGVLGSSSTCALRFEWIFDHHILKCLVSSDNFCLTLHVSLTRTTTASSLDFTIKHLTHRQSPRMPPVASSLTITGVIWACLSLISAILNAAGFYMPYWMKGTLSDGTDVSFASFRRCNYPRLTPEGKLEMIHECGRYTSFLDIPSTSWQVTTVTVGLGAAVSLLVAFTALSACCLADVITKTTARILGLIQLIAGDKKSAWLINRT</sequence>
<reference evidence="6" key="1">
    <citation type="submission" date="2020-08" db="EMBL/GenBank/DDBJ databases">
        <title>Multicomponent nature underlies the extraordinary mechanical properties of spider dragline silk.</title>
        <authorList>
            <person name="Kono N."/>
            <person name="Nakamura H."/>
            <person name="Mori M."/>
            <person name="Yoshida Y."/>
            <person name="Ohtoshi R."/>
            <person name="Malay A.D."/>
            <person name="Moran D.A.P."/>
            <person name="Tomita M."/>
            <person name="Numata K."/>
            <person name="Arakawa K."/>
        </authorList>
    </citation>
    <scope>NUCLEOTIDE SEQUENCE</scope>
</reference>
<evidence type="ECO:0000256" key="1">
    <source>
        <dbReference type="ARBA" id="ARBA00004141"/>
    </source>
</evidence>
<evidence type="ECO:0000256" key="4">
    <source>
        <dbReference type="ARBA" id="ARBA00023136"/>
    </source>
</evidence>
<keyword evidence="4 5" id="KW-0472">Membrane</keyword>
<feature type="transmembrane region" description="Helical" evidence="5">
    <location>
        <begin position="223"/>
        <end position="247"/>
    </location>
</feature>
<evidence type="ECO:0000256" key="3">
    <source>
        <dbReference type="ARBA" id="ARBA00022989"/>
    </source>
</evidence>
<evidence type="ECO:0000313" key="6">
    <source>
        <dbReference type="EMBL" id="GFY76765.1"/>
    </source>
</evidence>
<dbReference type="Proteomes" id="UP000886998">
    <property type="component" value="Unassembled WGS sequence"/>
</dbReference>
<dbReference type="AlphaFoldDB" id="A0A8X6YPH4"/>
<accession>A0A8X6YPH4</accession>
<proteinExistence type="predicted"/>
<comment type="subcellular location">
    <subcellularLocation>
        <location evidence="1">Membrane</location>
        <topology evidence="1">Multi-pass membrane protein</topology>
    </subcellularLocation>
</comment>
<evidence type="ECO:0000313" key="7">
    <source>
        <dbReference type="Proteomes" id="UP000886998"/>
    </source>
</evidence>
<keyword evidence="7" id="KW-1185">Reference proteome</keyword>
<dbReference type="InterPro" id="IPR019372">
    <property type="entry name" value="LHFPL"/>
</dbReference>
<dbReference type="PANTHER" id="PTHR12489:SF16">
    <property type="entry name" value="LHFPL TETRASPAN SUBFAMILY MEMBER 6 PROTEIN-RELATED"/>
    <property type="match status" value="1"/>
</dbReference>
<gene>
    <name evidence="6" type="primary">lhfpl6</name>
    <name evidence="6" type="ORF">TNIN_51631</name>
</gene>
<evidence type="ECO:0000256" key="5">
    <source>
        <dbReference type="SAM" id="Phobius"/>
    </source>
</evidence>
<dbReference type="EMBL" id="BMAV01022132">
    <property type="protein sequence ID" value="GFY76765.1"/>
    <property type="molecule type" value="Genomic_DNA"/>
</dbReference>
<dbReference type="PANTHER" id="PTHR12489">
    <property type="entry name" value="LIPOMA HMGIC FUSION PARTNER-LIKE PROTEIN"/>
    <property type="match status" value="1"/>
</dbReference>
<organism evidence="6 7">
    <name type="scientific">Trichonephila inaurata madagascariensis</name>
    <dbReference type="NCBI Taxonomy" id="2747483"/>
    <lineage>
        <taxon>Eukaryota</taxon>
        <taxon>Metazoa</taxon>
        <taxon>Ecdysozoa</taxon>
        <taxon>Arthropoda</taxon>
        <taxon>Chelicerata</taxon>
        <taxon>Arachnida</taxon>
        <taxon>Araneae</taxon>
        <taxon>Araneomorphae</taxon>
        <taxon>Entelegynae</taxon>
        <taxon>Araneoidea</taxon>
        <taxon>Nephilidae</taxon>
        <taxon>Trichonephila</taxon>
        <taxon>Trichonephila inaurata</taxon>
    </lineage>
</organism>
<dbReference type="Pfam" id="PF10242">
    <property type="entry name" value="L_HMGIC_fpl"/>
    <property type="match status" value="1"/>
</dbReference>
<dbReference type="GO" id="GO:0016020">
    <property type="term" value="C:membrane"/>
    <property type="evidence" value="ECO:0007669"/>
    <property type="project" value="UniProtKB-SubCell"/>
</dbReference>
<comment type="caution">
    <text evidence="6">The sequence shown here is derived from an EMBL/GenBank/DDBJ whole genome shotgun (WGS) entry which is preliminary data.</text>
</comment>
<keyword evidence="3 5" id="KW-1133">Transmembrane helix</keyword>
<protein>
    <submittedName>
        <fullName evidence="6">LHFPL tetraspan subfamily member 6 protein</fullName>
    </submittedName>
</protein>
<evidence type="ECO:0000256" key="2">
    <source>
        <dbReference type="ARBA" id="ARBA00022692"/>
    </source>
</evidence>
<keyword evidence="2 5" id="KW-0812">Transmembrane</keyword>
<name>A0A8X6YPH4_9ARAC</name>